<gene>
    <name evidence="1" type="ORF">SCUD_LOCUS22425</name>
</gene>
<proteinExistence type="predicted"/>
<evidence type="ECO:0000313" key="1">
    <source>
        <dbReference type="EMBL" id="VDP78912.1"/>
    </source>
</evidence>
<keyword evidence="2" id="KW-1185">Reference proteome</keyword>
<dbReference type="AlphaFoldDB" id="A0A183L512"/>
<dbReference type="WBParaSite" id="SCUD_0002242801-mRNA-1">
    <property type="protein sequence ID" value="SCUD_0002242801-mRNA-1"/>
    <property type="gene ID" value="SCUD_0002242801"/>
</dbReference>
<protein>
    <submittedName>
        <fullName evidence="1 3">Uncharacterized protein</fullName>
    </submittedName>
</protein>
<name>A0A183L512_9TREM</name>
<reference evidence="1 2" key="2">
    <citation type="submission" date="2018-11" db="EMBL/GenBank/DDBJ databases">
        <authorList>
            <consortium name="Pathogen Informatics"/>
        </authorList>
    </citation>
    <scope>NUCLEOTIDE SEQUENCE [LARGE SCALE GENOMIC DNA]</scope>
    <source>
        <strain evidence="1">Dakar</strain>
        <strain evidence="2">Dakar, Senegal</strain>
    </source>
</reference>
<sequence length="76" mass="8729">MIADWRIDCQTSKAGPFTVEVCCFICLKVEFLFNREEEIVELDVNKSTSFEVPNSKVFISSLSDRIVKGSGLRHEW</sequence>
<dbReference type="Proteomes" id="UP000279833">
    <property type="component" value="Unassembled WGS sequence"/>
</dbReference>
<accession>A0A183L512</accession>
<evidence type="ECO:0000313" key="3">
    <source>
        <dbReference type="WBParaSite" id="SCUD_0002242801-mRNA-1"/>
    </source>
</evidence>
<dbReference type="EMBL" id="UZAK01049358">
    <property type="protein sequence ID" value="VDP78912.1"/>
    <property type="molecule type" value="Genomic_DNA"/>
</dbReference>
<evidence type="ECO:0000313" key="2">
    <source>
        <dbReference type="Proteomes" id="UP000279833"/>
    </source>
</evidence>
<reference evidence="3" key="1">
    <citation type="submission" date="2016-06" db="UniProtKB">
        <authorList>
            <consortium name="WormBaseParasite"/>
        </authorList>
    </citation>
    <scope>IDENTIFICATION</scope>
</reference>
<organism evidence="3">
    <name type="scientific">Schistosoma curassoni</name>
    <dbReference type="NCBI Taxonomy" id="6186"/>
    <lineage>
        <taxon>Eukaryota</taxon>
        <taxon>Metazoa</taxon>
        <taxon>Spiralia</taxon>
        <taxon>Lophotrochozoa</taxon>
        <taxon>Platyhelminthes</taxon>
        <taxon>Trematoda</taxon>
        <taxon>Digenea</taxon>
        <taxon>Strigeidida</taxon>
        <taxon>Schistosomatoidea</taxon>
        <taxon>Schistosomatidae</taxon>
        <taxon>Schistosoma</taxon>
    </lineage>
</organism>